<protein>
    <recommendedName>
        <fullName evidence="11">Replication restart protein PriA</fullName>
    </recommendedName>
    <alternativeName>
        <fullName evidence="11">ATP-dependent DNA helicase PriA</fullName>
        <ecNumber evidence="11">5.6.2.4</ecNumber>
    </alternativeName>
    <alternativeName>
        <fullName evidence="11">DNA 3'-5' helicase PriA</fullName>
    </alternativeName>
</protein>
<dbReference type="NCBIfam" id="NF004067">
    <property type="entry name" value="PRK05580.1-4"/>
    <property type="match status" value="1"/>
</dbReference>
<name>A0ABS1CGL5_9GAMM</name>
<evidence type="ECO:0000256" key="2">
    <source>
        <dbReference type="ARBA" id="ARBA00022705"/>
    </source>
</evidence>
<feature type="binding site" evidence="11">
    <location>
        <position position="478"/>
    </location>
    <ligand>
        <name>Zn(2+)</name>
        <dbReference type="ChEBI" id="CHEBI:29105"/>
        <label>2</label>
    </ligand>
</feature>
<evidence type="ECO:0000256" key="6">
    <source>
        <dbReference type="ARBA" id="ARBA00022806"/>
    </source>
</evidence>
<evidence type="ECO:0000313" key="15">
    <source>
        <dbReference type="Proteomes" id="UP000748752"/>
    </source>
</evidence>
<feature type="domain" description="Helicase C-terminal" evidence="13">
    <location>
        <begin position="459"/>
        <end position="640"/>
    </location>
</feature>
<accession>A0ABS1CGL5</accession>
<evidence type="ECO:0000256" key="11">
    <source>
        <dbReference type="HAMAP-Rule" id="MF_00983"/>
    </source>
</evidence>
<gene>
    <name evidence="11" type="primary">priA</name>
    <name evidence="14" type="ORF">CKO31_09925</name>
</gene>
<evidence type="ECO:0000256" key="5">
    <source>
        <dbReference type="ARBA" id="ARBA00022801"/>
    </source>
</evidence>
<proteinExistence type="inferred from homology"/>
<keyword evidence="10 11" id="KW-0413">Isomerase</keyword>
<organism evidence="14 15">
    <name type="scientific">Thiohalocapsa halophila</name>
    <dbReference type="NCBI Taxonomy" id="69359"/>
    <lineage>
        <taxon>Bacteria</taxon>
        <taxon>Pseudomonadati</taxon>
        <taxon>Pseudomonadota</taxon>
        <taxon>Gammaproteobacteria</taxon>
        <taxon>Chromatiales</taxon>
        <taxon>Chromatiaceae</taxon>
        <taxon>Thiohalocapsa</taxon>
    </lineage>
</organism>
<evidence type="ECO:0000256" key="1">
    <source>
        <dbReference type="ARBA" id="ARBA00022515"/>
    </source>
</evidence>
<feature type="binding site" evidence="11">
    <location>
        <position position="448"/>
    </location>
    <ligand>
        <name>Zn(2+)</name>
        <dbReference type="ChEBI" id="CHEBI:29105"/>
        <label>1</label>
    </ligand>
</feature>
<keyword evidence="2 11" id="KW-0235">DNA replication</keyword>
<dbReference type="PANTHER" id="PTHR30580:SF0">
    <property type="entry name" value="PRIMOSOMAL PROTEIN N"/>
    <property type="match status" value="1"/>
</dbReference>
<dbReference type="InterPro" id="IPR027417">
    <property type="entry name" value="P-loop_NTPase"/>
</dbReference>
<dbReference type="InterPro" id="IPR014001">
    <property type="entry name" value="Helicase_ATP-bd"/>
</dbReference>
<comment type="subunit">
    <text evidence="11">Component of the replication restart primosome.</text>
</comment>
<dbReference type="SMART" id="SM00490">
    <property type="entry name" value="HELICc"/>
    <property type="match status" value="1"/>
</dbReference>
<reference evidence="14 15" key="1">
    <citation type="journal article" date="2020" name="Microorganisms">
        <title>Osmotic Adaptation and Compatible Solute Biosynthesis of Phototrophic Bacteria as Revealed from Genome Analyses.</title>
        <authorList>
            <person name="Imhoff J.F."/>
            <person name="Rahn T."/>
            <person name="Kunzel S."/>
            <person name="Keller A."/>
            <person name="Neulinger S.C."/>
        </authorList>
    </citation>
    <scope>NUCLEOTIDE SEQUENCE [LARGE SCALE GENOMIC DNA]</scope>
    <source>
        <strain evidence="14 15">DSM 6210</strain>
    </source>
</reference>
<keyword evidence="3 11" id="KW-0479">Metal-binding</keyword>
<evidence type="ECO:0000256" key="8">
    <source>
        <dbReference type="ARBA" id="ARBA00022840"/>
    </source>
</evidence>
<dbReference type="Gene3D" id="3.40.50.300">
    <property type="entry name" value="P-loop containing nucleotide triphosphate hydrolases"/>
    <property type="match status" value="2"/>
</dbReference>
<dbReference type="PROSITE" id="PS51192">
    <property type="entry name" value="HELICASE_ATP_BIND_1"/>
    <property type="match status" value="1"/>
</dbReference>
<dbReference type="NCBIfam" id="TIGR00595">
    <property type="entry name" value="priA"/>
    <property type="match status" value="1"/>
</dbReference>
<dbReference type="SMART" id="SM00487">
    <property type="entry name" value="DEXDc"/>
    <property type="match status" value="1"/>
</dbReference>
<keyword evidence="4 11" id="KW-0547">Nucleotide-binding</keyword>
<dbReference type="InterPro" id="IPR040498">
    <property type="entry name" value="PriA_CRR"/>
</dbReference>
<dbReference type="InterPro" id="IPR011545">
    <property type="entry name" value="DEAD/DEAH_box_helicase_dom"/>
</dbReference>
<evidence type="ECO:0000259" key="13">
    <source>
        <dbReference type="PROSITE" id="PS51194"/>
    </source>
</evidence>
<feature type="binding site" evidence="11">
    <location>
        <position position="457"/>
    </location>
    <ligand>
        <name>Zn(2+)</name>
        <dbReference type="ChEBI" id="CHEBI:29105"/>
        <label>2</label>
    </ligand>
</feature>
<dbReference type="PROSITE" id="PS51194">
    <property type="entry name" value="HELICASE_CTER"/>
    <property type="match status" value="1"/>
</dbReference>
<keyword evidence="6 11" id="KW-0347">Helicase</keyword>
<dbReference type="InterPro" id="IPR001650">
    <property type="entry name" value="Helicase_C-like"/>
</dbReference>
<dbReference type="InterPro" id="IPR041222">
    <property type="entry name" value="PriA_3primeBD"/>
</dbReference>
<dbReference type="Gene3D" id="3.40.1440.60">
    <property type="entry name" value="PriA, 3(prime) DNA-binding domain"/>
    <property type="match status" value="1"/>
</dbReference>
<dbReference type="Proteomes" id="UP000748752">
    <property type="component" value="Unassembled WGS sequence"/>
</dbReference>
<dbReference type="SUPFAM" id="SSF52540">
    <property type="entry name" value="P-loop containing nucleoside triphosphate hydrolases"/>
    <property type="match status" value="1"/>
</dbReference>
<evidence type="ECO:0000256" key="10">
    <source>
        <dbReference type="ARBA" id="ARBA00023235"/>
    </source>
</evidence>
<dbReference type="InterPro" id="IPR005259">
    <property type="entry name" value="PriA"/>
</dbReference>
<keyword evidence="5 11" id="KW-0378">Hydrolase</keyword>
<feature type="domain" description="Helicase ATP-binding" evidence="12">
    <location>
        <begin position="223"/>
        <end position="389"/>
    </location>
</feature>
<keyword evidence="7 11" id="KW-0862">Zinc</keyword>
<evidence type="ECO:0000256" key="3">
    <source>
        <dbReference type="ARBA" id="ARBA00022723"/>
    </source>
</evidence>
<evidence type="ECO:0000256" key="9">
    <source>
        <dbReference type="ARBA" id="ARBA00023125"/>
    </source>
</evidence>
<evidence type="ECO:0000313" key="14">
    <source>
        <dbReference type="EMBL" id="MBK1631051.1"/>
    </source>
</evidence>
<comment type="caution">
    <text evidence="14">The sequence shown here is derived from an EMBL/GenBank/DDBJ whole genome shotgun (WGS) entry which is preliminary data.</text>
</comment>
<comment type="cofactor">
    <cofactor evidence="11">
        <name>Zn(2+)</name>
        <dbReference type="ChEBI" id="CHEBI:29105"/>
    </cofactor>
    <text evidence="11">Binds 2 zinc ions per subunit.</text>
</comment>
<dbReference type="InterPro" id="IPR041236">
    <property type="entry name" value="PriA_C"/>
</dbReference>
<comment type="catalytic activity">
    <reaction evidence="11">
        <text>ATP + H2O = ADP + phosphate + H(+)</text>
        <dbReference type="Rhea" id="RHEA:13065"/>
        <dbReference type="ChEBI" id="CHEBI:15377"/>
        <dbReference type="ChEBI" id="CHEBI:15378"/>
        <dbReference type="ChEBI" id="CHEBI:30616"/>
        <dbReference type="ChEBI" id="CHEBI:43474"/>
        <dbReference type="ChEBI" id="CHEBI:456216"/>
        <dbReference type="EC" id="5.6.2.4"/>
    </reaction>
</comment>
<feature type="binding site" evidence="11">
    <location>
        <position position="460"/>
    </location>
    <ligand>
        <name>Zn(2+)</name>
        <dbReference type="ChEBI" id="CHEBI:29105"/>
        <label>2</label>
    </ligand>
</feature>
<evidence type="ECO:0000256" key="7">
    <source>
        <dbReference type="ARBA" id="ARBA00022833"/>
    </source>
</evidence>
<dbReference type="CDD" id="cd18804">
    <property type="entry name" value="SF2_C_priA"/>
    <property type="match status" value="1"/>
</dbReference>
<dbReference type="Pfam" id="PF00270">
    <property type="entry name" value="DEAD"/>
    <property type="match status" value="1"/>
</dbReference>
<keyword evidence="9 11" id="KW-0238">DNA-binding</keyword>
<dbReference type="Pfam" id="PF17764">
    <property type="entry name" value="PriA_3primeBD"/>
    <property type="match status" value="1"/>
</dbReference>
<dbReference type="CDD" id="cd17929">
    <property type="entry name" value="DEXHc_priA"/>
    <property type="match status" value="1"/>
</dbReference>
<feature type="binding site" evidence="11">
    <location>
        <position position="475"/>
    </location>
    <ligand>
        <name>Zn(2+)</name>
        <dbReference type="ChEBI" id="CHEBI:29105"/>
        <label>2</label>
    </ligand>
</feature>
<dbReference type="HAMAP" id="MF_00983">
    <property type="entry name" value="PriA"/>
    <property type="match status" value="1"/>
</dbReference>
<comment type="function">
    <text evidence="11">Initiates the restart of stalled replication forks, which reloads the replicative helicase on sites other than the origin of replication. Recognizes and binds to abandoned replication forks and remodels them to uncover a helicase loading site. Promotes assembly of the primosome at these replication forks.</text>
</comment>
<dbReference type="EC" id="5.6.2.4" evidence="11"/>
<dbReference type="Pfam" id="PF18319">
    <property type="entry name" value="Zn_ribbon_PriA"/>
    <property type="match status" value="1"/>
</dbReference>
<feature type="binding site" evidence="11">
    <location>
        <position position="491"/>
    </location>
    <ligand>
        <name>Zn(2+)</name>
        <dbReference type="ChEBI" id="CHEBI:29105"/>
        <label>1</label>
    </ligand>
</feature>
<dbReference type="PANTHER" id="PTHR30580">
    <property type="entry name" value="PRIMOSOMAL PROTEIN N"/>
    <property type="match status" value="1"/>
</dbReference>
<comment type="similarity">
    <text evidence="11">Belongs to the helicase family. PriA subfamily.</text>
</comment>
<evidence type="ECO:0000259" key="12">
    <source>
        <dbReference type="PROSITE" id="PS51192"/>
    </source>
</evidence>
<comment type="catalytic activity">
    <reaction evidence="11">
        <text>Couples ATP hydrolysis with the unwinding of duplex DNA by translocating in the 3'-5' direction.</text>
        <dbReference type="EC" id="5.6.2.4"/>
    </reaction>
</comment>
<keyword evidence="8 11" id="KW-0067">ATP-binding</keyword>
<dbReference type="Pfam" id="PF18074">
    <property type="entry name" value="PriA_C"/>
    <property type="match status" value="1"/>
</dbReference>
<dbReference type="Pfam" id="PF00271">
    <property type="entry name" value="Helicase_C"/>
    <property type="match status" value="1"/>
</dbReference>
<keyword evidence="1 11" id="KW-0639">Primosome</keyword>
<evidence type="ECO:0000256" key="4">
    <source>
        <dbReference type="ARBA" id="ARBA00022741"/>
    </source>
</evidence>
<keyword evidence="15" id="KW-1185">Reference proteome</keyword>
<feature type="binding site" evidence="11">
    <location>
        <position position="488"/>
    </location>
    <ligand>
        <name>Zn(2+)</name>
        <dbReference type="ChEBI" id="CHEBI:29105"/>
        <label>1</label>
    </ligand>
</feature>
<dbReference type="EMBL" id="NRRV01000020">
    <property type="protein sequence ID" value="MBK1631051.1"/>
    <property type="molecule type" value="Genomic_DNA"/>
</dbReference>
<feature type="binding site" evidence="11">
    <location>
        <position position="451"/>
    </location>
    <ligand>
        <name>Zn(2+)</name>
        <dbReference type="ChEBI" id="CHEBI:29105"/>
        <label>1</label>
    </ligand>
</feature>
<dbReference type="InterPro" id="IPR042115">
    <property type="entry name" value="PriA_3primeBD_sf"/>
</dbReference>
<sequence length="743" mass="80636">MPAANPEPSAQMPSVVRVAVAAPVGELLDYLRPASGNVSPGMRVLVPLGRGQRVGMIAAVNQPTDLPSARLKRIATVLDPTPLLTPADLSFLLWASEYYRGDPGEALFGALPARLRRAQPLLDDRPLGWRVRAGAVAEPPDLRRAPRQGAVLALLTAAPQGLTDAAVRTALGDCSGPLRALAARGLVERCRLDAPAAAAVTQLPQPEPPPSLNEHQADAEAVVAASQGFGCFLLDGVTGSGKTEVYLRLIARVLDAGRQVLVLVPEIGLTPQLRKRFARRVPAPMAVLHSGLADTDRERAWRAAAGGEARLLLGTRSAVFTPLPQLGLVIVDEEHDLSLKQQEGFRYSARDLAVRRAQQAGCPVVLGSATPALETLHNARNGRYRHLRLPERAGRAVDPEILLADIRAQPLETGLSHALLTRMEREIDAGNQVLLFLNRRGFSPVLTCHDCGWVSECTRCDARMTLHRGRAILVCHHCGLEHRQPVQCPYCASPDLRPLGQGTERVEDTLRQRFPGLPLARIDRDSTRRRGELERLLTAAARGEHRILLGTQMLAKGHHLPGVTLVGILDLDHGLYGSDFRATERMAQLLVQVAGRAGRAERPGTVLLQTRHPQHPMLQLLLRDGYGAFATAALAEREEANLPPFSHQAMLRADSPKEQAALDFLLQALAAARPLAPQDVEFWGPAPAQMERRAGRIRAQLLLQAPTRALLQGVLAPLLPALRALKAPRELRWSVDVDPQESL</sequence>